<feature type="transmembrane region" description="Helical" evidence="2">
    <location>
        <begin position="56"/>
        <end position="84"/>
    </location>
</feature>
<reference evidence="3" key="2">
    <citation type="submission" date="2020-09" db="EMBL/GenBank/DDBJ databases">
        <authorList>
            <person name="Sun Q."/>
            <person name="Zhou Y."/>
        </authorList>
    </citation>
    <scope>NUCLEOTIDE SEQUENCE</scope>
    <source>
        <strain evidence="3">CGMCC 1.12187</strain>
    </source>
</reference>
<keyword evidence="4" id="KW-1185">Reference proteome</keyword>
<proteinExistence type="predicted"/>
<reference evidence="3" key="1">
    <citation type="journal article" date="2014" name="Int. J. Syst. Evol. Microbiol.">
        <title>Complete genome sequence of Corynebacterium casei LMG S-19264T (=DSM 44701T), isolated from a smear-ripened cheese.</title>
        <authorList>
            <consortium name="US DOE Joint Genome Institute (JGI-PGF)"/>
            <person name="Walter F."/>
            <person name="Albersmeier A."/>
            <person name="Kalinowski J."/>
            <person name="Ruckert C."/>
        </authorList>
    </citation>
    <scope>NUCLEOTIDE SEQUENCE</scope>
    <source>
        <strain evidence="3">CGMCC 1.12187</strain>
    </source>
</reference>
<dbReference type="EMBL" id="BMEQ01000015">
    <property type="protein sequence ID" value="GGG62143.1"/>
    <property type="molecule type" value="Genomic_DNA"/>
</dbReference>
<gene>
    <name evidence="3" type="ORF">GCM10011374_26590</name>
</gene>
<protein>
    <submittedName>
        <fullName evidence="3">Uncharacterized protein</fullName>
    </submittedName>
</protein>
<evidence type="ECO:0000313" key="3">
    <source>
        <dbReference type="EMBL" id="GGG62143.1"/>
    </source>
</evidence>
<keyword evidence="2" id="KW-0812">Transmembrane</keyword>
<evidence type="ECO:0000313" key="4">
    <source>
        <dbReference type="Proteomes" id="UP000638848"/>
    </source>
</evidence>
<dbReference type="AlphaFoldDB" id="A0A917GZT9"/>
<organism evidence="3 4">
    <name type="scientific">Kocuria dechangensis</name>
    <dbReference type="NCBI Taxonomy" id="1176249"/>
    <lineage>
        <taxon>Bacteria</taxon>
        <taxon>Bacillati</taxon>
        <taxon>Actinomycetota</taxon>
        <taxon>Actinomycetes</taxon>
        <taxon>Micrococcales</taxon>
        <taxon>Micrococcaceae</taxon>
        <taxon>Kocuria</taxon>
    </lineage>
</organism>
<accession>A0A917GZT9</accession>
<feature type="transmembrane region" description="Helical" evidence="2">
    <location>
        <begin position="93"/>
        <end position="118"/>
    </location>
</feature>
<name>A0A917GZT9_9MICC</name>
<comment type="caution">
    <text evidence="3">The sequence shown here is derived from an EMBL/GenBank/DDBJ whole genome shotgun (WGS) entry which is preliminary data.</text>
</comment>
<feature type="compositionally biased region" description="Basic and acidic residues" evidence="1">
    <location>
        <begin position="1"/>
        <end position="12"/>
    </location>
</feature>
<feature type="transmembrane region" description="Helical" evidence="2">
    <location>
        <begin position="30"/>
        <end position="50"/>
    </location>
</feature>
<evidence type="ECO:0000256" key="2">
    <source>
        <dbReference type="SAM" id="Phobius"/>
    </source>
</evidence>
<evidence type="ECO:0000256" key="1">
    <source>
        <dbReference type="SAM" id="MobiDB-lite"/>
    </source>
</evidence>
<feature type="region of interest" description="Disordered" evidence="1">
    <location>
        <begin position="1"/>
        <end position="23"/>
    </location>
</feature>
<feature type="region of interest" description="Disordered" evidence="1">
    <location>
        <begin position="126"/>
        <end position="145"/>
    </location>
</feature>
<sequence length="145" mass="14863">MDKHLSHHRAGDHPTAPGGAASTRPRRLRALWNSAMGGMGAVLGLLPHVLHHVGVLAGMALIAGSGGTLVFGVLGLAASVPLLLRLRRRFGTWWAPAVGLLVFAALYSLSAFVIGPLISGSATVDVPGGEESPAPSHNPDHTAGH</sequence>
<keyword evidence="2" id="KW-0472">Membrane</keyword>
<keyword evidence="2" id="KW-1133">Transmembrane helix</keyword>
<dbReference type="RefSeq" id="WP_188537982.1">
    <property type="nucleotide sequence ID" value="NZ_BMEQ01000015.1"/>
</dbReference>
<dbReference type="Proteomes" id="UP000638848">
    <property type="component" value="Unassembled WGS sequence"/>
</dbReference>